<evidence type="ECO:0000256" key="1">
    <source>
        <dbReference type="ARBA" id="ARBA00022729"/>
    </source>
</evidence>
<sequence length="156" mass="17514">MCSAMLLTACGNTSDSSTTKQTNATKQEQVEKKDQGDLNKVKTTKTLEITPTKVADVVSPEENKKGNKIIKIHYKIKNISNKDLVVAANDFIINIGENYYYMGSGINFAETIKPSKTVEGDGYYEIPKDYNKFKLMYQPLSNDERAAWNIVMAEDK</sequence>
<organism evidence="4 6">
    <name type="scientific">Listeria weihenstephanensis</name>
    <dbReference type="NCBI Taxonomy" id="1006155"/>
    <lineage>
        <taxon>Bacteria</taxon>
        <taxon>Bacillati</taxon>
        <taxon>Bacillota</taxon>
        <taxon>Bacilli</taxon>
        <taxon>Bacillales</taxon>
        <taxon>Listeriaceae</taxon>
        <taxon>Listeria</taxon>
    </lineage>
</organism>
<dbReference type="InterPro" id="IPR029051">
    <property type="entry name" value="DUF4352"/>
</dbReference>
<protein>
    <submittedName>
        <fullName evidence="5">DUF4352 domain-containing protein</fullName>
    </submittedName>
</protein>
<name>A0A1S7FX61_9LIST</name>
<feature type="compositionally biased region" description="Polar residues" evidence="2">
    <location>
        <begin position="11"/>
        <end position="27"/>
    </location>
</feature>
<dbReference type="RefSeq" id="WP_036061199.1">
    <property type="nucleotide sequence ID" value="NZ_CP011102.1"/>
</dbReference>
<evidence type="ECO:0000259" key="3">
    <source>
        <dbReference type="Pfam" id="PF11611"/>
    </source>
</evidence>
<dbReference type="Proteomes" id="UP000223060">
    <property type="component" value="Chromosome"/>
</dbReference>
<dbReference type="AlphaFoldDB" id="A0A1S7FX61"/>
<evidence type="ECO:0000313" key="7">
    <source>
        <dbReference type="Proteomes" id="UP000564536"/>
    </source>
</evidence>
<feature type="compositionally biased region" description="Basic and acidic residues" evidence="2">
    <location>
        <begin position="28"/>
        <end position="38"/>
    </location>
</feature>
<accession>A0A1S7FX61</accession>
<keyword evidence="6" id="KW-1185">Reference proteome</keyword>
<evidence type="ECO:0000313" key="4">
    <source>
        <dbReference type="EMBL" id="AQY52034.1"/>
    </source>
</evidence>
<evidence type="ECO:0000313" key="5">
    <source>
        <dbReference type="EMBL" id="MBC1501694.1"/>
    </source>
</evidence>
<reference evidence="4" key="2">
    <citation type="submission" date="2015-03" db="EMBL/GenBank/DDBJ databases">
        <authorList>
            <person name="Murphy D."/>
        </authorList>
    </citation>
    <scope>NUCLEOTIDE SEQUENCE [LARGE SCALE GENOMIC DNA]</scope>
    <source>
        <strain evidence="4">WS 4560</strain>
    </source>
</reference>
<evidence type="ECO:0000256" key="2">
    <source>
        <dbReference type="SAM" id="MobiDB-lite"/>
    </source>
</evidence>
<dbReference type="EMBL" id="JAARRL010000027">
    <property type="protein sequence ID" value="MBC1501694.1"/>
    <property type="molecule type" value="Genomic_DNA"/>
</dbReference>
<dbReference type="EMBL" id="CP011102">
    <property type="protein sequence ID" value="AQY52034.1"/>
    <property type="molecule type" value="Genomic_DNA"/>
</dbReference>
<dbReference type="Pfam" id="PF11611">
    <property type="entry name" value="DUF4352"/>
    <property type="match status" value="1"/>
</dbReference>
<feature type="region of interest" description="Disordered" evidence="2">
    <location>
        <begin position="11"/>
        <end position="38"/>
    </location>
</feature>
<proteinExistence type="predicted"/>
<dbReference type="InterPro" id="IPR029050">
    <property type="entry name" value="Immunoprotect_excell_Ig-like"/>
</dbReference>
<keyword evidence="1" id="KW-0732">Signal</keyword>
<feature type="domain" description="DUF4352" evidence="3">
    <location>
        <begin position="38"/>
        <end position="141"/>
    </location>
</feature>
<reference evidence="5 7" key="3">
    <citation type="submission" date="2020-03" db="EMBL/GenBank/DDBJ databases">
        <title>Soil Listeria distribution.</title>
        <authorList>
            <person name="Liao J."/>
            <person name="Wiedmann M."/>
        </authorList>
    </citation>
    <scope>NUCLEOTIDE SEQUENCE [LARGE SCALE GENOMIC DNA]</scope>
    <source>
        <strain evidence="5 7">FSL L7-1523</strain>
    </source>
</reference>
<reference evidence="6" key="1">
    <citation type="submission" date="2015-03" db="EMBL/GenBank/DDBJ databases">
        <authorList>
            <person name="Ferrari E."/>
            <person name="Walter M.C."/>
            <person name="Huptas C."/>
            <person name="Scherer S."/>
            <person name="Mueller-Herbst S."/>
        </authorList>
    </citation>
    <scope>NUCLEOTIDE SEQUENCE [LARGE SCALE GENOMIC DNA]</scope>
    <source>
        <strain evidence="6">LWP01</strain>
    </source>
</reference>
<dbReference type="Gene3D" id="2.60.40.1240">
    <property type="match status" value="1"/>
</dbReference>
<gene>
    <name evidence="5" type="ORF">HB943_13890</name>
    <name evidence="4" type="ORF">UE46_14090</name>
</gene>
<dbReference type="Proteomes" id="UP000564536">
    <property type="component" value="Unassembled WGS sequence"/>
</dbReference>
<dbReference type="KEGG" id="lwi:UE46_14090"/>
<evidence type="ECO:0000313" key="6">
    <source>
        <dbReference type="Proteomes" id="UP000223060"/>
    </source>
</evidence>